<gene>
    <name evidence="2" type="ORF">HBR001_LOCUS6799</name>
</gene>
<sequence>MRSSIFVIALLMSGVLLVMADAESDSRQLEATAPGAEKLVVEAPKEVARVPLPDLERQEERMLLESLLFSSRFIASLLLINVDLRSLYFWHPNPHEEEDLWDILKKMTMSINYIGRRWSVTPLYHEMAANRFDVRHVEVPEELLSSEGCVYFVLRARLRSIQPSAYNSVVDALRRYLSELEVAILLSRSKEMHMSVAVIEHEQFEAWRVGRITPGAVRSAFVSQCSLLPESSAFKKPTPFQVDDGRFLRKILRDYTSYCRNPDAFAKNKYQ</sequence>
<feature type="signal peptide" evidence="1">
    <location>
        <begin position="1"/>
        <end position="20"/>
    </location>
</feature>
<protein>
    <recommendedName>
        <fullName evidence="4">RxLR effector candidate protein</fullName>
    </recommendedName>
</protein>
<evidence type="ECO:0000256" key="1">
    <source>
        <dbReference type="SAM" id="SignalP"/>
    </source>
</evidence>
<keyword evidence="1" id="KW-0732">Signal</keyword>
<evidence type="ECO:0008006" key="4">
    <source>
        <dbReference type="Google" id="ProtNLM"/>
    </source>
</evidence>
<name>A0AAV0UHF4_HYABA</name>
<evidence type="ECO:0000313" key="3">
    <source>
        <dbReference type="Proteomes" id="UP001162031"/>
    </source>
</evidence>
<keyword evidence="3" id="KW-1185">Reference proteome</keyword>
<feature type="chain" id="PRO_5043460399" description="RxLR effector candidate protein" evidence="1">
    <location>
        <begin position="21"/>
        <end position="271"/>
    </location>
</feature>
<organism evidence="2 3">
    <name type="scientific">Hyaloperonospora brassicae</name>
    <name type="common">Brassica downy mildew</name>
    <name type="synonym">Peronospora brassicae</name>
    <dbReference type="NCBI Taxonomy" id="162125"/>
    <lineage>
        <taxon>Eukaryota</taxon>
        <taxon>Sar</taxon>
        <taxon>Stramenopiles</taxon>
        <taxon>Oomycota</taxon>
        <taxon>Peronosporomycetes</taxon>
        <taxon>Peronosporales</taxon>
        <taxon>Peronosporaceae</taxon>
        <taxon>Hyaloperonospora</taxon>
    </lineage>
</organism>
<accession>A0AAV0UHF4</accession>
<dbReference type="Proteomes" id="UP001162031">
    <property type="component" value="Unassembled WGS sequence"/>
</dbReference>
<dbReference type="EMBL" id="CANTFL010001312">
    <property type="protein sequence ID" value="CAI5736357.1"/>
    <property type="molecule type" value="Genomic_DNA"/>
</dbReference>
<dbReference type="AlphaFoldDB" id="A0AAV0UHF4"/>
<comment type="caution">
    <text evidence="2">The sequence shown here is derived from an EMBL/GenBank/DDBJ whole genome shotgun (WGS) entry which is preliminary data.</text>
</comment>
<reference evidence="2" key="1">
    <citation type="submission" date="2022-12" db="EMBL/GenBank/DDBJ databases">
        <authorList>
            <person name="Webb A."/>
        </authorList>
    </citation>
    <scope>NUCLEOTIDE SEQUENCE</scope>
    <source>
        <strain evidence="2">Hp1</strain>
    </source>
</reference>
<proteinExistence type="predicted"/>
<evidence type="ECO:0000313" key="2">
    <source>
        <dbReference type="EMBL" id="CAI5736357.1"/>
    </source>
</evidence>